<gene>
    <name evidence="1" type="ORF">KUCAC02_029274</name>
</gene>
<sequence length="233" mass="26433">MADTARDPPPDHTNFHELEDGEDLFPEPTSTLESGPASLPAEDISTNSNGPKRDSLFDDDTEDLFRRYKHTERFYHEIVHISLFHTRANATEEVSLDSPERDVLLSDGPSPRHHPHHPPISILTPRLGLAHDDMFTHSSFDEIEEEKGDDSFDMHISVSDPEKVGDGMNAYMAYKVSIKTSISLFKSQEFSVKRRFSDFLGLHSKLASKYLHIGYIIPPAPEKSMWVSYAHML</sequence>
<accession>A0ACB9X4Z4</accession>
<evidence type="ECO:0000313" key="2">
    <source>
        <dbReference type="Proteomes" id="UP001057452"/>
    </source>
</evidence>
<dbReference type="EMBL" id="CM043793">
    <property type="protein sequence ID" value="KAI4821339.1"/>
    <property type="molecule type" value="Genomic_DNA"/>
</dbReference>
<protein>
    <submittedName>
        <fullName evidence="1">Uncharacterized protein</fullName>
    </submittedName>
</protein>
<dbReference type="Proteomes" id="UP001057452">
    <property type="component" value="Chromosome 9"/>
</dbReference>
<evidence type="ECO:0000313" key="1">
    <source>
        <dbReference type="EMBL" id="KAI4821339.1"/>
    </source>
</evidence>
<proteinExistence type="predicted"/>
<organism evidence="1 2">
    <name type="scientific">Chaenocephalus aceratus</name>
    <name type="common">Blackfin icefish</name>
    <name type="synonym">Chaenichthys aceratus</name>
    <dbReference type="NCBI Taxonomy" id="36190"/>
    <lineage>
        <taxon>Eukaryota</taxon>
        <taxon>Metazoa</taxon>
        <taxon>Chordata</taxon>
        <taxon>Craniata</taxon>
        <taxon>Vertebrata</taxon>
        <taxon>Euteleostomi</taxon>
        <taxon>Actinopterygii</taxon>
        <taxon>Neopterygii</taxon>
        <taxon>Teleostei</taxon>
        <taxon>Neoteleostei</taxon>
        <taxon>Acanthomorphata</taxon>
        <taxon>Eupercaria</taxon>
        <taxon>Perciformes</taxon>
        <taxon>Notothenioidei</taxon>
        <taxon>Channichthyidae</taxon>
        <taxon>Chaenocephalus</taxon>
    </lineage>
</organism>
<comment type="caution">
    <text evidence="1">The sequence shown here is derived from an EMBL/GenBank/DDBJ whole genome shotgun (WGS) entry which is preliminary data.</text>
</comment>
<name>A0ACB9X4Z4_CHAAC</name>
<keyword evidence="2" id="KW-1185">Reference proteome</keyword>
<reference evidence="1" key="1">
    <citation type="submission" date="2022-05" db="EMBL/GenBank/DDBJ databases">
        <title>Chromosome-level genome of Chaenocephalus aceratus.</title>
        <authorList>
            <person name="Park H."/>
        </authorList>
    </citation>
    <scope>NUCLEOTIDE SEQUENCE</scope>
    <source>
        <strain evidence="1">KU_202001</strain>
    </source>
</reference>